<dbReference type="EMBL" id="CAXAMM010024358">
    <property type="protein sequence ID" value="CAK9055174.1"/>
    <property type="molecule type" value="Genomic_DNA"/>
</dbReference>
<protein>
    <submittedName>
        <fullName evidence="1">Uncharacterized protein</fullName>
    </submittedName>
</protein>
<keyword evidence="2" id="KW-1185">Reference proteome</keyword>
<evidence type="ECO:0000313" key="2">
    <source>
        <dbReference type="Proteomes" id="UP001642464"/>
    </source>
</evidence>
<accession>A0ABP0MWT6</accession>
<comment type="caution">
    <text evidence="1">The sequence shown here is derived from an EMBL/GenBank/DDBJ whole genome shotgun (WGS) entry which is preliminary data.</text>
</comment>
<reference evidence="1 2" key="1">
    <citation type="submission" date="2024-02" db="EMBL/GenBank/DDBJ databases">
        <authorList>
            <person name="Chen Y."/>
            <person name="Shah S."/>
            <person name="Dougan E. K."/>
            <person name="Thang M."/>
            <person name="Chan C."/>
        </authorList>
    </citation>
    <scope>NUCLEOTIDE SEQUENCE [LARGE SCALE GENOMIC DNA]</scope>
</reference>
<organism evidence="1 2">
    <name type="scientific">Durusdinium trenchii</name>
    <dbReference type="NCBI Taxonomy" id="1381693"/>
    <lineage>
        <taxon>Eukaryota</taxon>
        <taxon>Sar</taxon>
        <taxon>Alveolata</taxon>
        <taxon>Dinophyceae</taxon>
        <taxon>Suessiales</taxon>
        <taxon>Symbiodiniaceae</taxon>
        <taxon>Durusdinium</taxon>
    </lineage>
</organism>
<gene>
    <name evidence="1" type="ORF">SCF082_LOCUS29863</name>
</gene>
<dbReference type="Proteomes" id="UP001642464">
    <property type="component" value="Unassembled WGS sequence"/>
</dbReference>
<name>A0ABP0MWT6_9DINO</name>
<proteinExistence type="predicted"/>
<sequence length="52" mass="5577">MASKAGLGTKSIIILGASAVDRSDPSPQQLLQLEEEIFQHQHSGCLHAPRLP</sequence>
<evidence type="ECO:0000313" key="1">
    <source>
        <dbReference type="EMBL" id="CAK9055174.1"/>
    </source>
</evidence>